<sequence length="184" mass="20783">MIRLLIGLSGSCWNLAQLYTSIARNNSKNHPLDELLNFYKTKLTHSITSVRGVFKDLAHSGNPKAAVELAFGGLHQKKTGGAPANIMDLYGALLGAKLFIGPDPSTQYEDFKLSRQRKYIDGGKDLLPIHVCAYHVRPWKDGLDAKEAAHVENYAQVWEEYQKLDDHYQWYEATPYEFGTEEIP</sequence>
<keyword evidence="2" id="KW-1185">Reference proteome</keyword>
<dbReference type="Proteomes" id="UP000789702">
    <property type="component" value="Unassembled WGS sequence"/>
</dbReference>
<name>A0ACA9LWW3_9GLOM</name>
<proteinExistence type="predicted"/>
<evidence type="ECO:0000313" key="1">
    <source>
        <dbReference type="EMBL" id="CAG8548821.1"/>
    </source>
</evidence>
<organism evidence="1 2">
    <name type="scientific">Dentiscutata heterogama</name>
    <dbReference type="NCBI Taxonomy" id="1316150"/>
    <lineage>
        <taxon>Eukaryota</taxon>
        <taxon>Fungi</taxon>
        <taxon>Fungi incertae sedis</taxon>
        <taxon>Mucoromycota</taxon>
        <taxon>Glomeromycotina</taxon>
        <taxon>Glomeromycetes</taxon>
        <taxon>Diversisporales</taxon>
        <taxon>Gigasporaceae</taxon>
        <taxon>Dentiscutata</taxon>
    </lineage>
</organism>
<dbReference type="EMBL" id="CAJVPU010005527">
    <property type="protein sequence ID" value="CAG8548821.1"/>
    <property type="molecule type" value="Genomic_DNA"/>
</dbReference>
<protein>
    <submittedName>
        <fullName evidence="1">4059_t:CDS:1</fullName>
    </submittedName>
</protein>
<comment type="caution">
    <text evidence="1">The sequence shown here is derived from an EMBL/GenBank/DDBJ whole genome shotgun (WGS) entry which is preliminary data.</text>
</comment>
<feature type="non-terminal residue" evidence="1">
    <location>
        <position position="184"/>
    </location>
</feature>
<accession>A0ACA9LWW3</accession>
<evidence type="ECO:0000313" key="2">
    <source>
        <dbReference type="Proteomes" id="UP000789702"/>
    </source>
</evidence>
<gene>
    <name evidence="1" type="ORF">DHETER_LOCUS5132</name>
</gene>
<reference evidence="1" key="1">
    <citation type="submission" date="2021-06" db="EMBL/GenBank/DDBJ databases">
        <authorList>
            <person name="Kallberg Y."/>
            <person name="Tangrot J."/>
            <person name="Rosling A."/>
        </authorList>
    </citation>
    <scope>NUCLEOTIDE SEQUENCE</scope>
    <source>
        <strain evidence="1">IL203A</strain>
    </source>
</reference>